<feature type="signal peptide" evidence="1">
    <location>
        <begin position="1"/>
        <end position="24"/>
    </location>
</feature>
<feature type="domain" description="BIG2" evidence="2">
    <location>
        <begin position="34"/>
        <end position="107"/>
    </location>
</feature>
<comment type="caution">
    <text evidence="3">The sequence shown here is derived from an EMBL/GenBank/DDBJ whole genome shotgun (WGS) entry which is preliminary data.</text>
</comment>
<evidence type="ECO:0000256" key="1">
    <source>
        <dbReference type="SAM" id="SignalP"/>
    </source>
</evidence>
<dbReference type="SUPFAM" id="SSF49373">
    <property type="entry name" value="Invasin/intimin cell-adhesion fragments"/>
    <property type="match status" value="2"/>
</dbReference>
<organism evidence="3 4">
    <name type="scientific">Candidatus Borkfalkia excrementavium</name>
    <dbReference type="NCBI Taxonomy" id="2838505"/>
    <lineage>
        <taxon>Bacteria</taxon>
        <taxon>Bacillati</taxon>
        <taxon>Bacillota</taxon>
        <taxon>Clostridia</taxon>
        <taxon>Christensenellales</taxon>
        <taxon>Christensenellaceae</taxon>
        <taxon>Candidatus Borkfalkia</taxon>
    </lineage>
</organism>
<reference evidence="3" key="2">
    <citation type="submission" date="2021-04" db="EMBL/GenBank/DDBJ databases">
        <authorList>
            <person name="Gilroy R."/>
        </authorList>
    </citation>
    <scope>NUCLEOTIDE SEQUENCE</scope>
    <source>
        <strain evidence="3">CHK199-9574</strain>
    </source>
</reference>
<name>A0A9D1Z939_9FIRM</name>
<dbReference type="Proteomes" id="UP000824135">
    <property type="component" value="Unassembled WGS sequence"/>
</dbReference>
<gene>
    <name evidence="3" type="ORF">H9728_05770</name>
</gene>
<dbReference type="EMBL" id="DXCO01000037">
    <property type="protein sequence ID" value="HIY78534.1"/>
    <property type="molecule type" value="Genomic_DNA"/>
</dbReference>
<dbReference type="AlphaFoldDB" id="A0A9D1Z939"/>
<dbReference type="InterPro" id="IPR003343">
    <property type="entry name" value="Big_2"/>
</dbReference>
<evidence type="ECO:0000313" key="3">
    <source>
        <dbReference type="EMBL" id="HIY78534.1"/>
    </source>
</evidence>
<proteinExistence type="predicted"/>
<dbReference type="Gene3D" id="2.160.20.110">
    <property type="match status" value="1"/>
</dbReference>
<dbReference type="InterPro" id="IPR008964">
    <property type="entry name" value="Invasin/intimin_cell_adhesion"/>
</dbReference>
<accession>A0A9D1Z939</accession>
<evidence type="ECO:0000259" key="2">
    <source>
        <dbReference type="SMART" id="SM00635"/>
    </source>
</evidence>
<feature type="domain" description="BIG2" evidence="2">
    <location>
        <begin position="113"/>
        <end position="192"/>
    </location>
</feature>
<sequence>MKSKKFSIVLAVLLMFATVLYVFAGCSGKEQTEGKATLTLSAATLELDVLEKSTLTATVSGTEAAVKWTSSDTTVAEVNEGEIFALKAGNATITASAGGASATCSLTVYDSGAYPSMTLDKSSVNMKEGKKVSINPTMKYKNQVVEAAYTYVSSDEDVVTVDGGVMTGAGLGNAVVSVTGTYGNASVTKDVSVTVTENVTFMLDKSSVELALSDVGEYHNTATIVPTVYEGDEPVESPAITWTSASSEVTVKDGVITAAAKTDAPVKVTATYRSESGNDYVCNVNVSVVLPEISVDFSVDAELNSDVSGDYIDIDFSDSGLNIGGVVAVTDLGHSADIGFTQQGSIVSLKKSDLYSGINVYAVETESILYRMQIKTVTRYMKSYTDLTKLEEYCLTDRETQEVTFTSGTATAEGYRYGGYFEMTSDIDCEDQNLPDWGGKAQFGNNSPAEDGERFGFQGTFDGNGYTIRNFTVERAESGDRFFSGIFGTLGKEGIVRNLALENAGVGYCGGALAGILGGTVENVSIIGKFNRLNWAANWMYSGLCAARVTSTAQVRNLFVNVTSAENTTLNTASAFGTIDDGAVFENVIGVGLEDAYVTGRRYGQAATHSGAGISAYETLEALKNADLSFADWDEIWDVSGDYPVLKPQG</sequence>
<evidence type="ECO:0000313" key="4">
    <source>
        <dbReference type="Proteomes" id="UP000824135"/>
    </source>
</evidence>
<protein>
    <recommendedName>
        <fullName evidence="2">BIG2 domain-containing protein</fullName>
    </recommendedName>
</protein>
<dbReference type="PROSITE" id="PS51257">
    <property type="entry name" value="PROKAR_LIPOPROTEIN"/>
    <property type="match status" value="1"/>
</dbReference>
<feature type="chain" id="PRO_5038646804" description="BIG2 domain-containing protein" evidence="1">
    <location>
        <begin position="25"/>
        <end position="650"/>
    </location>
</feature>
<reference evidence="3" key="1">
    <citation type="journal article" date="2021" name="PeerJ">
        <title>Extensive microbial diversity within the chicken gut microbiome revealed by metagenomics and culture.</title>
        <authorList>
            <person name="Gilroy R."/>
            <person name="Ravi A."/>
            <person name="Getino M."/>
            <person name="Pursley I."/>
            <person name="Horton D.L."/>
            <person name="Alikhan N.F."/>
            <person name="Baker D."/>
            <person name="Gharbi K."/>
            <person name="Hall N."/>
            <person name="Watson M."/>
            <person name="Adriaenssens E.M."/>
            <person name="Foster-Nyarko E."/>
            <person name="Jarju S."/>
            <person name="Secka A."/>
            <person name="Antonio M."/>
            <person name="Oren A."/>
            <person name="Chaudhuri R.R."/>
            <person name="La Ragione R."/>
            <person name="Hildebrand F."/>
            <person name="Pallen M.J."/>
        </authorList>
    </citation>
    <scope>NUCLEOTIDE SEQUENCE</scope>
    <source>
        <strain evidence="3">CHK199-9574</strain>
    </source>
</reference>
<keyword evidence="1" id="KW-0732">Signal</keyword>
<dbReference type="SMART" id="SM00635">
    <property type="entry name" value="BID_2"/>
    <property type="match status" value="2"/>
</dbReference>
<dbReference type="Gene3D" id="2.60.40.1080">
    <property type="match status" value="2"/>
</dbReference>